<evidence type="ECO:0000313" key="13">
    <source>
        <dbReference type="EMBL" id="CAB4200730.1"/>
    </source>
</evidence>
<evidence type="ECO:0000313" key="11">
    <source>
        <dbReference type="EMBL" id="CAB4178348.1"/>
    </source>
</evidence>
<evidence type="ECO:0000256" key="2">
    <source>
        <dbReference type="ARBA" id="ARBA00022741"/>
    </source>
</evidence>
<evidence type="ECO:0000313" key="14">
    <source>
        <dbReference type="EMBL" id="CAB4213175.1"/>
    </source>
</evidence>
<dbReference type="EMBL" id="LR796443">
    <property type="protein sequence ID" value="CAB4145255.1"/>
    <property type="molecule type" value="Genomic_DNA"/>
</dbReference>
<gene>
    <name evidence="11" type="ORF">UFOVP1002_99</name>
    <name evidence="12" type="ORF">UFOVP1217_96</name>
    <name evidence="13" type="ORF">UFOVP1343_80</name>
    <name evidence="14" type="ORF">UFOVP1438_129</name>
    <name evidence="17" type="ORF">UFOVP1541_56</name>
    <name evidence="15" type="ORF">UFOVP1592_125</name>
    <name evidence="6" type="ORF">UFOVP465_174</name>
    <name evidence="7" type="ORF">UFOVP666_32</name>
    <name evidence="8" type="ORF">UFOVP727_109</name>
    <name evidence="16" type="ORF">UFOVP741_112</name>
    <name evidence="9" type="ORF">UFOVP819_60</name>
    <name evidence="10" type="ORF">UFOVP926_27</name>
</gene>
<evidence type="ECO:0000313" key="15">
    <source>
        <dbReference type="EMBL" id="CAB4217916.1"/>
    </source>
</evidence>
<dbReference type="EMBL" id="LR796762">
    <property type="protein sequence ID" value="CAB4164688.1"/>
    <property type="molecule type" value="Genomic_DNA"/>
</dbReference>
<keyword evidence="4" id="KW-0231">Viral genome packaging</keyword>
<keyword evidence="1" id="KW-1188">Viral release from host cell</keyword>
<reference evidence="12" key="1">
    <citation type="submission" date="2020-05" db="EMBL/GenBank/DDBJ databases">
        <authorList>
            <person name="Chiriac C."/>
            <person name="Salcher M."/>
            <person name="Ghai R."/>
            <person name="Kavagutti S V."/>
        </authorList>
    </citation>
    <scope>NUCLEOTIDE SEQUENCE</scope>
</reference>
<evidence type="ECO:0000313" key="12">
    <source>
        <dbReference type="EMBL" id="CAB4191694.1"/>
    </source>
</evidence>
<evidence type="ECO:0000256" key="4">
    <source>
        <dbReference type="ARBA" id="ARBA00023219"/>
    </source>
</evidence>
<protein>
    <submittedName>
        <fullName evidence="12">Archaeophage PsiM2, terminase large subunit</fullName>
    </submittedName>
</protein>
<dbReference type="EMBL" id="LR797452">
    <property type="protein sequence ID" value="CAB4217916.1"/>
    <property type="molecule type" value="Genomic_DNA"/>
</dbReference>
<dbReference type="EMBL" id="LR796644">
    <property type="protein sequence ID" value="CAB4155928.1"/>
    <property type="molecule type" value="Genomic_DNA"/>
</dbReference>
<evidence type="ECO:0000313" key="8">
    <source>
        <dbReference type="EMBL" id="CAB4160262.1"/>
    </source>
</evidence>
<evidence type="ECO:0000256" key="1">
    <source>
        <dbReference type="ARBA" id="ARBA00022612"/>
    </source>
</evidence>
<evidence type="ECO:0000313" key="10">
    <source>
        <dbReference type="EMBL" id="CAB4171928.1"/>
    </source>
</evidence>
<sequence>MADWNKIYEYLQPKESLFCPEEASLTQKVFLRSYALEGLFGGAAGGGKSSALLMAALQYVDVPNYSAILFRRTYADLALPGALMDRFRNWVMSYEDVHWNANSYVATFPSGARVSFGYLNNTNDYLRYKGSEFQFIGMDEVTEIRESDYRYMFSRLRRPASGPLSKVPLRMRSASNPAPNWVRQRFIVEGKNEQRFFVPSFLTDNPGIDAESYRQALSVLDPVERRRLEMGDWWATTLGTLFDRTDFPIIDGSDVPEITSQARAVRYWDLAATEPHSGNTDPDWTVGTLMLFDQGISYIMDVRKVRAKSDKVETLISQTAQEDGKSVAIRMEQEPGSSGKALIDQYARYVVPGWDLQGIRSSGDKETRARPFAAAVANGNVRLVRGKWITEWLDEISSFPEACTHDDQVDSAVGAFTFLTGLGLPQRKRASIIV</sequence>
<feature type="domain" description="Terminase large subunit gp17-like C-terminal" evidence="5">
    <location>
        <begin position="267"/>
        <end position="414"/>
    </location>
</feature>
<dbReference type="EMBL" id="LR797395">
    <property type="protein sequence ID" value="CAB4213175.1"/>
    <property type="molecule type" value="Genomic_DNA"/>
</dbReference>
<dbReference type="NCBIfam" id="TIGR01630">
    <property type="entry name" value="psiM2_ORF9"/>
    <property type="match status" value="1"/>
</dbReference>
<dbReference type="EMBL" id="LR796698">
    <property type="protein sequence ID" value="CAB4160262.1"/>
    <property type="molecule type" value="Genomic_DNA"/>
</dbReference>
<evidence type="ECO:0000313" key="7">
    <source>
        <dbReference type="EMBL" id="CAB4155928.1"/>
    </source>
</evidence>
<keyword evidence="2" id="KW-0547">Nucleotide-binding</keyword>
<evidence type="ECO:0000313" key="6">
    <source>
        <dbReference type="EMBL" id="CAB4145255.1"/>
    </source>
</evidence>
<evidence type="ECO:0000313" key="16">
    <source>
        <dbReference type="EMBL" id="CAB5225184.1"/>
    </source>
</evidence>
<evidence type="ECO:0000259" key="5">
    <source>
        <dbReference type="Pfam" id="PF17289"/>
    </source>
</evidence>
<dbReference type="Pfam" id="PF03237">
    <property type="entry name" value="Terminase_6N"/>
    <property type="match status" value="1"/>
</dbReference>
<dbReference type="Gene3D" id="3.40.50.300">
    <property type="entry name" value="P-loop containing nucleotide triphosphate hydrolases"/>
    <property type="match status" value="1"/>
</dbReference>
<evidence type="ECO:0000313" key="17">
    <source>
        <dbReference type="EMBL" id="CAB5228926.1"/>
    </source>
</evidence>
<dbReference type="EMBL" id="LR796878">
    <property type="protein sequence ID" value="CAB4171928.1"/>
    <property type="molecule type" value="Genomic_DNA"/>
</dbReference>
<dbReference type="EMBL" id="LR798395">
    <property type="protein sequence ID" value="CAB5228926.1"/>
    <property type="molecule type" value="Genomic_DNA"/>
</dbReference>
<dbReference type="InterPro" id="IPR006517">
    <property type="entry name" value="Phage_terminase_lsu-like_C"/>
</dbReference>
<dbReference type="GO" id="GO:0005524">
    <property type="term" value="F:ATP binding"/>
    <property type="evidence" value="ECO:0007669"/>
    <property type="project" value="UniProtKB-KW"/>
</dbReference>
<proteinExistence type="predicted"/>
<dbReference type="InterPro" id="IPR027417">
    <property type="entry name" value="P-loop_NTPase"/>
</dbReference>
<keyword evidence="3" id="KW-0067">ATP-binding</keyword>
<dbReference type="EMBL" id="LR797177">
    <property type="protein sequence ID" value="CAB4191694.1"/>
    <property type="molecule type" value="Genomic_DNA"/>
</dbReference>
<dbReference type="EMBL" id="LR796961">
    <property type="protein sequence ID" value="CAB4178348.1"/>
    <property type="molecule type" value="Genomic_DNA"/>
</dbReference>
<name>A0A6J5RIU8_9CAUD</name>
<dbReference type="Pfam" id="PF17289">
    <property type="entry name" value="Terminase_6C"/>
    <property type="match status" value="1"/>
</dbReference>
<organism evidence="12">
    <name type="scientific">uncultured Caudovirales phage</name>
    <dbReference type="NCBI Taxonomy" id="2100421"/>
    <lineage>
        <taxon>Viruses</taxon>
        <taxon>Duplodnaviria</taxon>
        <taxon>Heunggongvirae</taxon>
        <taxon>Uroviricota</taxon>
        <taxon>Caudoviricetes</taxon>
        <taxon>Peduoviridae</taxon>
        <taxon>Maltschvirus</taxon>
        <taxon>Maltschvirus maltsch</taxon>
    </lineage>
</organism>
<dbReference type="EMBL" id="LR798341">
    <property type="protein sequence ID" value="CAB5225184.1"/>
    <property type="molecule type" value="Genomic_DNA"/>
</dbReference>
<accession>A0A6J5RIU8</accession>
<dbReference type="EMBL" id="LR797305">
    <property type="protein sequence ID" value="CAB4200730.1"/>
    <property type="molecule type" value="Genomic_DNA"/>
</dbReference>
<evidence type="ECO:0000313" key="9">
    <source>
        <dbReference type="EMBL" id="CAB4164688.1"/>
    </source>
</evidence>
<evidence type="ECO:0000256" key="3">
    <source>
        <dbReference type="ARBA" id="ARBA00022840"/>
    </source>
</evidence>
<dbReference type="InterPro" id="IPR035421">
    <property type="entry name" value="Terminase_6C"/>
</dbReference>